<evidence type="ECO:0000256" key="4">
    <source>
        <dbReference type="ARBA" id="ARBA00022723"/>
    </source>
</evidence>
<evidence type="ECO:0000256" key="3">
    <source>
        <dbReference type="ARBA" id="ARBA00022670"/>
    </source>
</evidence>
<organism evidence="7 8">
    <name type="scientific">Caldimicrobium thiodismutans</name>
    <dbReference type="NCBI Taxonomy" id="1653476"/>
    <lineage>
        <taxon>Bacteria</taxon>
        <taxon>Pseudomonadati</taxon>
        <taxon>Thermodesulfobacteriota</taxon>
        <taxon>Thermodesulfobacteria</taxon>
        <taxon>Thermodesulfobacteriales</taxon>
        <taxon>Thermodesulfobacteriaceae</taxon>
        <taxon>Caldimicrobium</taxon>
    </lineage>
</organism>
<comment type="similarity">
    <text evidence="1">Belongs to the peptidase A31 family.</text>
</comment>
<keyword evidence="3" id="KW-0645">Protease</keyword>
<proteinExistence type="inferred from homology"/>
<keyword evidence="5" id="KW-0064">Aspartyl protease</keyword>
<dbReference type="CDD" id="cd06062">
    <property type="entry name" value="H2MP_MemB-H2up"/>
    <property type="match status" value="1"/>
</dbReference>
<evidence type="ECO:0000256" key="5">
    <source>
        <dbReference type="ARBA" id="ARBA00022750"/>
    </source>
</evidence>
<accession>A0A2N7PHV5</accession>
<keyword evidence="4" id="KW-0479">Metal-binding</keyword>
<dbReference type="AlphaFoldDB" id="A0A2N7PHV5"/>
<dbReference type="NCBIfam" id="TIGR00072">
    <property type="entry name" value="hydrog_prot"/>
    <property type="match status" value="1"/>
</dbReference>
<protein>
    <submittedName>
        <fullName evidence="7">Hydrogenase HupD</fullName>
    </submittedName>
</protein>
<dbReference type="FunFam" id="3.40.50.1450:FF:000002">
    <property type="entry name" value="Hydrogenase 1 maturation protease"/>
    <property type="match status" value="1"/>
</dbReference>
<evidence type="ECO:0000313" key="8">
    <source>
        <dbReference type="Proteomes" id="UP000235731"/>
    </source>
</evidence>
<evidence type="ECO:0000313" key="7">
    <source>
        <dbReference type="EMBL" id="PMP60635.1"/>
    </source>
</evidence>
<dbReference type="Gene3D" id="3.40.50.1450">
    <property type="entry name" value="HybD-like"/>
    <property type="match status" value="1"/>
</dbReference>
<evidence type="ECO:0000256" key="6">
    <source>
        <dbReference type="ARBA" id="ARBA00022801"/>
    </source>
</evidence>
<dbReference type="GO" id="GO:0046872">
    <property type="term" value="F:metal ion binding"/>
    <property type="evidence" value="ECO:0007669"/>
    <property type="project" value="UniProtKB-KW"/>
</dbReference>
<dbReference type="GO" id="GO:0016485">
    <property type="term" value="P:protein processing"/>
    <property type="evidence" value="ECO:0007669"/>
    <property type="project" value="TreeGrafter"/>
</dbReference>
<dbReference type="InterPro" id="IPR023430">
    <property type="entry name" value="Pept_HybD-like_dom_sf"/>
</dbReference>
<sequence length="158" mass="17544">MKNKKILIVGLGNILLSDEGLGVKVIKELEEEIVFPKEVEILDGGTGAFFLIPHFEKADFLIIVDAIKIGEKPGSVIIESLENLSKATLEKISLHEIGLTDLLKILELKGKTFEKIIIAGIEPKTFAVGTELSEEVKKNFPLLKEKILEILREWGVKI</sequence>
<dbReference type="Pfam" id="PF01750">
    <property type="entry name" value="HycI"/>
    <property type="match status" value="1"/>
</dbReference>
<reference evidence="7 8" key="1">
    <citation type="submission" date="2018-01" db="EMBL/GenBank/DDBJ databases">
        <title>Metagenomic assembled genomes from two thermal pools in the Uzon Caldera, Kamchatka, Russia.</title>
        <authorList>
            <person name="Wilkins L."/>
            <person name="Ettinger C."/>
        </authorList>
    </citation>
    <scope>NUCLEOTIDE SEQUENCE [LARGE SCALE GENOMIC DNA]</scope>
    <source>
        <strain evidence="7">ZAV-15</strain>
    </source>
</reference>
<dbReference type="PANTHER" id="PTHR30302:SF1">
    <property type="entry name" value="HYDROGENASE 2 MATURATION PROTEASE"/>
    <property type="match status" value="1"/>
</dbReference>
<dbReference type="EMBL" id="PNIE01000102">
    <property type="protein sequence ID" value="PMP60635.1"/>
    <property type="molecule type" value="Genomic_DNA"/>
</dbReference>
<dbReference type="GO" id="GO:0004190">
    <property type="term" value="F:aspartic-type endopeptidase activity"/>
    <property type="evidence" value="ECO:0007669"/>
    <property type="project" value="UniProtKB-KW"/>
</dbReference>
<evidence type="ECO:0000256" key="1">
    <source>
        <dbReference type="ARBA" id="ARBA00006814"/>
    </source>
</evidence>
<dbReference type="GO" id="GO:0008047">
    <property type="term" value="F:enzyme activator activity"/>
    <property type="evidence" value="ECO:0007669"/>
    <property type="project" value="InterPro"/>
</dbReference>
<dbReference type="SUPFAM" id="SSF53163">
    <property type="entry name" value="HybD-like"/>
    <property type="match status" value="1"/>
</dbReference>
<dbReference type="PRINTS" id="PR00446">
    <property type="entry name" value="HYDRGNUPTAKE"/>
</dbReference>
<name>A0A2N7PHV5_9BACT</name>
<keyword evidence="2" id="KW-0533">Nickel</keyword>
<dbReference type="InterPro" id="IPR000671">
    <property type="entry name" value="Peptidase_A31"/>
</dbReference>
<dbReference type="Proteomes" id="UP000235731">
    <property type="component" value="Unassembled WGS sequence"/>
</dbReference>
<keyword evidence="6" id="KW-0378">Hydrolase</keyword>
<comment type="caution">
    <text evidence="7">The sequence shown here is derived from an EMBL/GenBank/DDBJ whole genome shotgun (WGS) entry which is preliminary data.</text>
</comment>
<dbReference type="PANTHER" id="PTHR30302">
    <property type="entry name" value="HYDROGENASE 1 MATURATION PROTEASE"/>
    <property type="match status" value="1"/>
</dbReference>
<evidence type="ECO:0000256" key="2">
    <source>
        <dbReference type="ARBA" id="ARBA00022596"/>
    </source>
</evidence>
<gene>
    <name evidence="7" type="ORF">C0197_06690</name>
</gene>